<evidence type="ECO:0000259" key="6">
    <source>
        <dbReference type="SMART" id="SM00849"/>
    </source>
</evidence>
<evidence type="ECO:0000256" key="4">
    <source>
        <dbReference type="ARBA" id="ARBA00022801"/>
    </source>
</evidence>
<comment type="cofactor">
    <cofactor evidence="1">
        <name>Zn(2+)</name>
        <dbReference type="ChEBI" id="CHEBI:29105"/>
    </cofactor>
</comment>
<organism evidence="8 9">
    <name type="scientific">Megalodesulfovibrio gigas (strain ATCC 19364 / DSM 1382 / NCIMB 9332 / VKM B-1759)</name>
    <name type="common">Desulfovibrio gigas</name>
    <dbReference type="NCBI Taxonomy" id="1121448"/>
    <lineage>
        <taxon>Bacteria</taxon>
        <taxon>Pseudomonadati</taxon>
        <taxon>Thermodesulfobacteriota</taxon>
        <taxon>Desulfovibrionia</taxon>
        <taxon>Desulfovibrionales</taxon>
        <taxon>Desulfovibrionaceae</taxon>
        <taxon>Megalodesulfovibrio</taxon>
    </lineage>
</organism>
<protein>
    <submittedName>
        <fullName evidence="7">Putative beta-lactamase domain protein</fullName>
    </submittedName>
</protein>
<keyword evidence="5" id="KW-0862">Zinc</keyword>
<evidence type="ECO:0000256" key="1">
    <source>
        <dbReference type="ARBA" id="ARBA00001947"/>
    </source>
</evidence>
<dbReference type="PATRIC" id="fig|1121448.10.peg.1777"/>
<dbReference type="Gene3D" id="3.60.15.10">
    <property type="entry name" value="Ribonuclease Z/Hydroxyacylglutathione hydrolase-like"/>
    <property type="match status" value="1"/>
</dbReference>
<feature type="domain" description="Metallo-beta-lactamase" evidence="6">
    <location>
        <begin position="33"/>
        <end position="231"/>
    </location>
</feature>
<reference evidence="8 9" key="1">
    <citation type="journal article" date="2013" name="J. Bacteriol.">
        <title>Roles of HynAB and Ech, the only two hydrogenases found in the model sulfate reducer Desulfovibrio gigas.</title>
        <authorList>
            <person name="Morais-Silva F.O."/>
            <person name="Santos C.I."/>
            <person name="Rodrigues R."/>
            <person name="Pereira I.A."/>
            <person name="Rodrigues-Pousada C."/>
        </authorList>
    </citation>
    <scope>NUCLEOTIDE SEQUENCE [LARGE SCALE GENOMIC DNA]</scope>
    <source>
        <strain evidence="8">ATCC 19364</strain>
        <strain evidence="9">ATCC 19364 / DSM 1382 / NCIMB 9332 / VKM B-1759</strain>
    </source>
</reference>
<name>T2GAR3_MEGG1</name>
<gene>
    <name evidence="7" type="ORF">DGI_1809</name>
    <name evidence="8" type="ORF">DGI_1876</name>
</gene>
<accession>T2GAR3</accession>
<dbReference type="OrthoDB" id="9773738at2"/>
<evidence type="ECO:0000256" key="2">
    <source>
        <dbReference type="ARBA" id="ARBA00007749"/>
    </source>
</evidence>
<dbReference type="AlphaFoldDB" id="T2GAR3"/>
<comment type="similarity">
    <text evidence="2">Belongs to the metallo-beta-lactamase superfamily.</text>
</comment>
<dbReference type="RefSeq" id="WP_021760479.1">
    <property type="nucleotide sequence ID" value="NC_022444.1"/>
</dbReference>
<evidence type="ECO:0000313" key="7">
    <source>
        <dbReference type="EMBL" id="AGW13604.1"/>
    </source>
</evidence>
<dbReference type="SMART" id="SM00849">
    <property type="entry name" value="Lactamase_B"/>
    <property type="match status" value="1"/>
</dbReference>
<proteinExistence type="inferred from homology"/>
<keyword evidence="9" id="KW-1185">Reference proteome</keyword>
<evidence type="ECO:0000313" key="9">
    <source>
        <dbReference type="Proteomes" id="UP000016587"/>
    </source>
</evidence>
<keyword evidence="4" id="KW-0378">Hydrolase</keyword>
<evidence type="ECO:0000313" key="8">
    <source>
        <dbReference type="EMBL" id="AGW13665.1"/>
    </source>
</evidence>
<dbReference type="EMBL" id="CP006585">
    <property type="protein sequence ID" value="AGW13604.1"/>
    <property type="molecule type" value="Genomic_DNA"/>
</dbReference>
<dbReference type="InterPro" id="IPR001279">
    <property type="entry name" value="Metallo-B-lactamas"/>
</dbReference>
<evidence type="ECO:0000256" key="5">
    <source>
        <dbReference type="ARBA" id="ARBA00022833"/>
    </source>
</evidence>
<dbReference type="CDD" id="cd07729">
    <property type="entry name" value="AHL_lactonase_MBL-fold"/>
    <property type="match status" value="1"/>
</dbReference>
<dbReference type="GO" id="GO:0046872">
    <property type="term" value="F:metal ion binding"/>
    <property type="evidence" value="ECO:0007669"/>
    <property type="project" value="UniProtKB-KW"/>
</dbReference>
<dbReference type="SUPFAM" id="SSF56281">
    <property type="entry name" value="Metallo-hydrolase/oxidoreductase"/>
    <property type="match status" value="1"/>
</dbReference>
<reference evidence="9" key="2">
    <citation type="submission" date="2013-07" db="EMBL/GenBank/DDBJ databases">
        <authorList>
            <person name="Morais-Silva F.O."/>
            <person name="Rezende A.M."/>
            <person name="Pimentel C."/>
            <person name="Resende D.M."/>
            <person name="Santos C.I."/>
            <person name="Clemente C."/>
            <person name="de Oliveira L.M."/>
            <person name="da Silva S.M."/>
            <person name="Costa D.A."/>
            <person name="Varela-Raposo A."/>
            <person name="Horacio E.C.A."/>
            <person name="Matos M."/>
            <person name="Flores O."/>
            <person name="Ruiz J.C."/>
            <person name="Rodrigues-Pousada C."/>
        </authorList>
    </citation>
    <scope>NUCLEOTIDE SEQUENCE [LARGE SCALE GENOMIC DNA]</scope>
    <source>
        <strain evidence="9">ATCC 19364 / DSM 1382 / NCIMB 9332 / VKM B-1759</strain>
    </source>
</reference>
<dbReference type="GO" id="GO:0016787">
    <property type="term" value="F:hydrolase activity"/>
    <property type="evidence" value="ECO:0007669"/>
    <property type="project" value="UniProtKB-KW"/>
</dbReference>
<dbReference type="Proteomes" id="UP000016587">
    <property type="component" value="Chromosome"/>
</dbReference>
<dbReference type="HOGENOM" id="CLU_030571_3_3_7"/>
<dbReference type="PANTHER" id="PTHR42978">
    <property type="entry name" value="QUORUM-QUENCHING LACTONASE YTNP-RELATED-RELATED"/>
    <property type="match status" value="1"/>
</dbReference>
<dbReference type="KEGG" id="dgg:DGI_1809"/>
<dbReference type="KEGG" id="dgg:DGI_1876"/>
<dbReference type="eggNOG" id="COG0491">
    <property type="taxonomic scope" value="Bacteria"/>
</dbReference>
<sequence>MSFSITPLLVGVRNVDQGIMTWQRGYGKRIWLPIWSFLLREKGGEGRILLVDTGLEDFVPPQEFIDETGLDAQLMEDALAAVGIRPEDVWGVINTHLHDDHCGNNPLFPNARIFVQTLEAEACRNPHPVDYRYDASYIDGVNLVELDGDAEILPGLKVLLTPGHTPGSQTVVVETDEGPAVIAGMCSNQENFPASGLAVCPGVHCNAYVAHDTAQALKAMRQAGAELYPLHDLTVATRAKA</sequence>
<dbReference type="STRING" id="1121448.DGI_1809"/>
<dbReference type="Pfam" id="PF00753">
    <property type="entry name" value="Lactamase_B"/>
    <property type="match status" value="1"/>
</dbReference>
<dbReference type="PANTHER" id="PTHR42978:SF7">
    <property type="entry name" value="METALLO-HYDROLASE RV2300C-RELATED"/>
    <property type="match status" value="1"/>
</dbReference>
<dbReference type="EMBL" id="CP006585">
    <property type="protein sequence ID" value="AGW13665.1"/>
    <property type="molecule type" value="Genomic_DNA"/>
</dbReference>
<evidence type="ECO:0000256" key="3">
    <source>
        <dbReference type="ARBA" id="ARBA00022723"/>
    </source>
</evidence>
<dbReference type="InterPro" id="IPR036866">
    <property type="entry name" value="RibonucZ/Hydroxyglut_hydro"/>
</dbReference>
<keyword evidence="3" id="KW-0479">Metal-binding</keyword>
<dbReference type="InterPro" id="IPR051013">
    <property type="entry name" value="MBL_superfamily_lactonases"/>
</dbReference>